<dbReference type="Pfam" id="PF00005">
    <property type="entry name" value="ABC_tran"/>
    <property type="match status" value="1"/>
</dbReference>
<dbReference type="PANTHER" id="PTHR42939">
    <property type="entry name" value="ABC TRANSPORTER ATP-BINDING PROTEIN ALBC-RELATED"/>
    <property type="match status" value="1"/>
</dbReference>
<dbReference type="GO" id="GO:0016887">
    <property type="term" value="F:ATP hydrolysis activity"/>
    <property type="evidence" value="ECO:0007669"/>
    <property type="project" value="InterPro"/>
</dbReference>
<keyword evidence="2" id="KW-0547">Nucleotide-binding</keyword>
<organism evidence="4 5">
    <name type="scientific">Bacillus toyonensis</name>
    <dbReference type="NCBI Taxonomy" id="155322"/>
    <lineage>
        <taxon>Bacteria</taxon>
        <taxon>Bacillati</taxon>
        <taxon>Bacillota</taxon>
        <taxon>Bacilli</taxon>
        <taxon>Bacillales</taxon>
        <taxon>Bacillaceae</taxon>
        <taxon>Bacillus</taxon>
        <taxon>Bacillus cereus group</taxon>
    </lineage>
</organism>
<protein>
    <submittedName>
        <fullName evidence="4">ABC transporter</fullName>
    </submittedName>
</protein>
<evidence type="ECO:0000256" key="3">
    <source>
        <dbReference type="ARBA" id="ARBA00022840"/>
    </source>
</evidence>
<reference evidence="4 5" key="1">
    <citation type="submission" date="2017-09" db="EMBL/GenBank/DDBJ databases">
        <title>Large-scale bioinformatics analysis of Bacillus genomes uncovers conserved roles of natural products in bacterial physiology.</title>
        <authorList>
            <consortium name="Agbiome Team Llc"/>
            <person name="Bleich R.M."/>
            <person name="Grubbs K.J."/>
            <person name="Santa Maria K.C."/>
            <person name="Allen S.E."/>
            <person name="Farag S."/>
            <person name="Shank E.A."/>
            <person name="Bowers A."/>
        </authorList>
    </citation>
    <scope>NUCLEOTIDE SEQUENCE [LARGE SCALE GENOMIC DNA]</scope>
    <source>
        <strain evidence="4 5">AFS044250</strain>
    </source>
</reference>
<dbReference type="InterPro" id="IPR051782">
    <property type="entry name" value="ABC_Transporter_VariousFunc"/>
</dbReference>
<dbReference type="Proteomes" id="UP000225997">
    <property type="component" value="Unassembled WGS sequence"/>
</dbReference>
<evidence type="ECO:0000256" key="2">
    <source>
        <dbReference type="ARBA" id="ARBA00022741"/>
    </source>
</evidence>
<evidence type="ECO:0000256" key="1">
    <source>
        <dbReference type="ARBA" id="ARBA00022448"/>
    </source>
</evidence>
<dbReference type="InterPro" id="IPR003593">
    <property type="entry name" value="AAA+_ATPase"/>
</dbReference>
<evidence type="ECO:0000313" key="4">
    <source>
        <dbReference type="EMBL" id="PHD59904.1"/>
    </source>
</evidence>
<gene>
    <name evidence="4" type="ORF">COF40_27560</name>
</gene>
<dbReference type="CDD" id="cd03230">
    <property type="entry name" value="ABC_DR_subfamily_A"/>
    <property type="match status" value="1"/>
</dbReference>
<keyword evidence="1" id="KW-0813">Transport</keyword>
<dbReference type="InterPro" id="IPR027417">
    <property type="entry name" value="P-loop_NTPase"/>
</dbReference>
<dbReference type="SUPFAM" id="SSF52540">
    <property type="entry name" value="P-loop containing nucleoside triphosphate hydrolases"/>
    <property type="match status" value="1"/>
</dbReference>
<proteinExistence type="predicted"/>
<dbReference type="AlphaFoldDB" id="A0A2B5XBB7"/>
<dbReference type="EMBL" id="NUSQ01000184">
    <property type="protein sequence ID" value="PHD59904.1"/>
    <property type="molecule type" value="Genomic_DNA"/>
</dbReference>
<accession>A0A2B5XBB7</accession>
<keyword evidence="3" id="KW-0067">ATP-binding</keyword>
<dbReference type="Gene3D" id="3.40.50.300">
    <property type="entry name" value="P-loop containing nucleotide triphosphate hydrolases"/>
    <property type="match status" value="1"/>
</dbReference>
<dbReference type="GO" id="GO:0005524">
    <property type="term" value="F:ATP binding"/>
    <property type="evidence" value="ECO:0007669"/>
    <property type="project" value="UniProtKB-KW"/>
</dbReference>
<name>A0A2B5XBB7_9BACI</name>
<dbReference type="PROSITE" id="PS50893">
    <property type="entry name" value="ABC_TRANSPORTER_2"/>
    <property type="match status" value="1"/>
</dbReference>
<comment type="caution">
    <text evidence="4">The sequence shown here is derived from an EMBL/GenBank/DDBJ whole genome shotgun (WGS) entry which is preliminary data.</text>
</comment>
<dbReference type="PROSITE" id="PS00211">
    <property type="entry name" value="ABC_TRANSPORTER_1"/>
    <property type="match status" value="1"/>
</dbReference>
<dbReference type="InterPro" id="IPR003439">
    <property type="entry name" value="ABC_transporter-like_ATP-bd"/>
</dbReference>
<dbReference type="InterPro" id="IPR017871">
    <property type="entry name" value="ABC_transporter-like_CS"/>
</dbReference>
<sequence>MLEIINFSKTYKGGKKAVDHLNITVKAGDIFGFIGHNGAGKSTTIKSLVGVIDFEEGEIFVDGHSVKKDPIACKRVMAYIPDNPDLYEQLTGIQYLNFVADVFKVPAKDREEQIQKYGDAFEITPYLGDLISSYSHGMKQKVAIISAVLHKPKLLVLDEPFVGLDPKAAVVLKGIMKELCEKGSAIFFSTHVLDVAEKLCNKIAMINRGKLALSGEVHSLIKEGSLEELFMKELANEY</sequence>
<dbReference type="RefSeq" id="WP_100063959.1">
    <property type="nucleotide sequence ID" value="NZ_NUSQ01000184.1"/>
</dbReference>
<dbReference type="SMART" id="SM00382">
    <property type="entry name" value="AAA"/>
    <property type="match status" value="1"/>
</dbReference>
<dbReference type="PANTHER" id="PTHR42939:SF1">
    <property type="entry name" value="ABC TRANSPORTER ATP-BINDING PROTEIN ALBC-RELATED"/>
    <property type="match status" value="1"/>
</dbReference>
<evidence type="ECO:0000313" key="5">
    <source>
        <dbReference type="Proteomes" id="UP000225997"/>
    </source>
</evidence>